<feature type="transmembrane region" description="Helical" evidence="1">
    <location>
        <begin position="79"/>
        <end position="98"/>
    </location>
</feature>
<organism evidence="2 3">
    <name type="scientific">Fodinicurvata halophila</name>
    <dbReference type="NCBI Taxonomy" id="1419723"/>
    <lineage>
        <taxon>Bacteria</taxon>
        <taxon>Pseudomonadati</taxon>
        <taxon>Pseudomonadota</taxon>
        <taxon>Alphaproteobacteria</taxon>
        <taxon>Rhodospirillales</taxon>
        <taxon>Rhodovibrionaceae</taxon>
        <taxon>Fodinicurvata</taxon>
    </lineage>
</organism>
<accession>A0ABV8UI70</accession>
<keyword evidence="1" id="KW-0472">Membrane</keyword>
<sequence>MYHKAVSPLGAGLSCRCPRCGRGRLFHGFLAVAERCSSCKLDLSKADSGDGPAVFLILILGALLVPAALLLEVSTTPPLWVHALVWPVVITLVAVLLLRPFKATMIALQYAHKASDSGTERYD</sequence>
<name>A0ABV8UI70_9PROT</name>
<dbReference type="PROSITE" id="PS51257">
    <property type="entry name" value="PROKAR_LIPOPROTEIN"/>
    <property type="match status" value="1"/>
</dbReference>
<dbReference type="EMBL" id="JBHSCW010000001">
    <property type="protein sequence ID" value="MFC4350487.1"/>
    <property type="molecule type" value="Genomic_DNA"/>
</dbReference>
<keyword evidence="1" id="KW-1133">Transmembrane helix</keyword>
<proteinExistence type="predicted"/>
<dbReference type="Proteomes" id="UP001595799">
    <property type="component" value="Unassembled WGS sequence"/>
</dbReference>
<dbReference type="RefSeq" id="WP_382420823.1">
    <property type="nucleotide sequence ID" value="NZ_JBHSCW010000001.1"/>
</dbReference>
<evidence type="ECO:0000313" key="3">
    <source>
        <dbReference type="Proteomes" id="UP001595799"/>
    </source>
</evidence>
<evidence type="ECO:0000313" key="2">
    <source>
        <dbReference type="EMBL" id="MFC4350487.1"/>
    </source>
</evidence>
<protein>
    <submittedName>
        <fullName evidence="2">DUF983 domain-containing protein</fullName>
    </submittedName>
</protein>
<keyword evidence="3" id="KW-1185">Reference proteome</keyword>
<keyword evidence="1" id="KW-0812">Transmembrane</keyword>
<feature type="transmembrane region" description="Helical" evidence="1">
    <location>
        <begin position="53"/>
        <end position="73"/>
    </location>
</feature>
<gene>
    <name evidence="2" type="ORF">ACFOW6_02895</name>
</gene>
<evidence type="ECO:0000256" key="1">
    <source>
        <dbReference type="SAM" id="Phobius"/>
    </source>
</evidence>
<reference evidence="3" key="1">
    <citation type="journal article" date="2019" name="Int. J. Syst. Evol. Microbiol.">
        <title>The Global Catalogue of Microorganisms (GCM) 10K type strain sequencing project: providing services to taxonomists for standard genome sequencing and annotation.</title>
        <authorList>
            <consortium name="The Broad Institute Genomics Platform"/>
            <consortium name="The Broad Institute Genome Sequencing Center for Infectious Disease"/>
            <person name="Wu L."/>
            <person name="Ma J."/>
        </authorList>
    </citation>
    <scope>NUCLEOTIDE SEQUENCE [LARGE SCALE GENOMIC DNA]</scope>
    <source>
        <strain evidence="3">CECT 8472</strain>
    </source>
</reference>
<dbReference type="Pfam" id="PF06170">
    <property type="entry name" value="DUF983"/>
    <property type="match status" value="1"/>
</dbReference>
<dbReference type="InterPro" id="IPR009325">
    <property type="entry name" value="DUF983"/>
</dbReference>
<comment type="caution">
    <text evidence="2">The sequence shown here is derived from an EMBL/GenBank/DDBJ whole genome shotgun (WGS) entry which is preliminary data.</text>
</comment>